<dbReference type="Proteomes" id="UP000249799">
    <property type="component" value="Chromosome"/>
</dbReference>
<evidence type="ECO:0000313" key="2">
    <source>
        <dbReference type="Proteomes" id="UP000249799"/>
    </source>
</evidence>
<accession>A0A2Z4FMG6</accession>
<dbReference type="KEGG" id="bsed:DN745_11180"/>
<keyword evidence="2" id="KW-1185">Reference proteome</keyword>
<dbReference type="AlphaFoldDB" id="A0A2Z4FMG6"/>
<organism evidence="1 2">
    <name type="scientific">Bradymonas sediminis</name>
    <dbReference type="NCBI Taxonomy" id="1548548"/>
    <lineage>
        <taxon>Bacteria</taxon>
        <taxon>Deltaproteobacteria</taxon>
        <taxon>Bradymonadales</taxon>
        <taxon>Bradymonadaceae</taxon>
        <taxon>Bradymonas</taxon>
    </lineage>
</organism>
<proteinExistence type="predicted"/>
<dbReference type="RefSeq" id="WP_111334859.1">
    <property type="nucleotide sequence ID" value="NZ_CP030032.1"/>
</dbReference>
<evidence type="ECO:0000313" key="1">
    <source>
        <dbReference type="EMBL" id="AWV89868.1"/>
    </source>
</evidence>
<gene>
    <name evidence="1" type="ORF">DN745_11180</name>
</gene>
<name>A0A2Z4FMG6_9DELT</name>
<protein>
    <submittedName>
        <fullName evidence="1">Uncharacterized protein</fullName>
    </submittedName>
</protein>
<sequence>MLVNSTEDQKVGQKKCVIDFAGLAEIRPDEGIMLLRVPVNGAVMVEEARSLVDGARDERQSGYRHTDIRGSTLARADGLPSGLVSRIHRPVKLAGAFACCASLSNLTVSARSLDKSAAPGDLPCARSGNACN</sequence>
<dbReference type="EMBL" id="CP030032">
    <property type="protein sequence ID" value="AWV89868.1"/>
    <property type="molecule type" value="Genomic_DNA"/>
</dbReference>
<reference evidence="1 2" key="1">
    <citation type="submission" date="2018-06" db="EMBL/GenBank/DDBJ databases">
        <title>Lujinxingia sediminis gen. nov. sp. nov., a new facultative anaerobic member of the class Deltaproteobacteria, and proposal of Lujinxingaceae fam. nov.</title>
        <authorList>
            <person name="Guo L.-Y."/>
            <person name="Li C.-M."/>
            <person name="Wang S."/>
            <person name="Du Z.-J."/>
        </authorList>
    </citation>
    <scope>NUCLEOTIDE SEQUENCE [LARGE SCALE GENOMIC DNA]</scope>
    <source>
        <strain evidence="1 2">FA350</strain>
    </source>
</reference>